<dbReference type="EMBL" id="MKVH01000021">
    <property type="protein sequence ID" value="OJX57733.1"/>
    <property type="molecule type" value="Genomic_DNA"/>
</dbReference>
<dbReference type="Proteomes" id="UP000184233">
    <property type="component" value="Unassembled WGS sequence"/>
</dbReference>
<dbReference type="Pfam" id="PF18962">
    <property type="entry name" value="Por_Secre_tail"/>
    <property type="match status" value="1"/>
</dbReference>
<reference evidence="2 3" key="1">
    <citation type="submission" date="2016-09" db="EMBL/GenBank/DDBJ databases">
        <title>Genome-resolved meta-omics ties microbial dynamics to process performance in biotechnology for thiocyanate degradation.</title>
        <authorList>
            <person name="Kantor R.S."/>
            <person name="Huddy R.J."/>
            <person name="Iyer R."/>
            <person name="Thomas B.C."/>
            <person name="Brown C.T."/>
            <person name="Anantharaman K."/>
            <person name="Tringe S."/>
            <person name="Hettich R.L."/>
            <person name="Harrison S.T."/>
            <person name="Banfield J.F."/>
        </authorList>
    </citation>
    <scope>NUCLEOTIDE SEQUENCE [LARGE SCALE GENOMIC DNA]</scope>
    <source>
        <strain evidence="2">59-99</strain>
    </source>
</reference>
<gene>
    <name evidence="2" type="ORF">BGO89_07110</name>
</gene>
<organism evidence="2 3">
    <name type="scientific">Candidatus Kapaibacterium thiocyanatum</name>
    <dbReference type="NCBI Taxonomy" id="1895771"/>
    <lineage>
        <taxon>Bacteria</taxon>
        <taxon>Pseudomonadati</taxon>
        <taxon>Candidatus Kapaibacteriota</taxon>
        <taxon>Candidatus Kapaibacteriia</taxon>
        <taxon>Candidatus Kapaibacteriales</taxon>
        <taxon>Candidatus Kapaibacteriaceae</taxon>
        <taxon>Candidatus Kapaibacterium</taxon>
    </lineage>
</organism>
<evidence type="ECO:0000313" key="2">
    <source>
        <dbReference type="EMBL" id="OJX57733.1"/>
    </source>
</evidence>
<sequence>MVTKEITDVLWRGQDTLQNLRLRGWYSKGFREWFVGDSAKYATAFGTNKPLLKTRHLYRDGTNLATTPKTYEAFDSSFVEATVLQYGTSSMQSRFVVGILNRRCDPFDYTDASSANYQSYAEWETALRAVSSGSRPTARYRQRGAREVVLPFNFKHSDGKYRLLRVVEYGATADPAVARTKIDTIIGQDKSLSVMFLPGEGKMFHVQVLSSENSMSTSGTGYLDHSNQRKLVAFPVMHSATTRTANVTPHGPADGGRLASWTRYVAGDSMRYHVVYHRRDQDNVMRVYYRRSDPMLYDRSDSFPSSLLTYPHITWEAPIDLTQQISIRNEFGDSIASAGDCGFPSIVVRPDVDGSTGVTWPNATSPLRRMNMVYVVFTCKECPSGVWNVSVNHIKFPADIPAAQQALAVTSPGAFRLDMFPTTATAPPHLDSIMYKWGTPTINASTRGNFIAWSHPFLGIRAAFLYPYEDALPVAPMPARAIDNIRLRTTAGYETAAHPSLNTYSRLNLGEIDAGLVWQEGPSTEYGRSIAYTRLFADANGNTTHHIATNIPWMSWLEQWGGWVGANRQILEIGGNGQQPPLPVGTNEFSRNMRYPMIFRNLSDYDITNANMRYTEGLVSQKAERIFWETLADYRTFNGTTYVPVASTWEIARRAIDINDYGSHDSTQYPMLWGKGPYLIWSDTRHLNSPNVAQGEQLTENAGVPNPTGPWYQDSVNTVNFTGSNAGGGRDIYHLTYGFSYYGANVNHTLAGYSDIKKLTAQGYYPQLAARFSSAEHPGWHRNRRIYESWPGVRNGFPNYLASPVIKVNHEQFYKEGSGDEERIVEFTGYRDGYGRTWSVGGIRFAEGDTALSMYNVSGDNRFMSGEVAVPAVSNLFVNSRIEPGTEGARLTIRRASDGAVLNVPLGVAEGEGLTQEHQWSLVSDATERYTFSLETDQNAAQELTPVSDIGILTTQPVLQRRASQGLIDLRAMKIAASDEARLDVYPTPASDHVTVVMTGKMDMSGAVSYSVTDLTGRSVLSGTVDSPGVWHLDISGLLNGAYQLHVKNSTHHMMTRFVVAR</sequence>
<dbReference type="InterPro" id="IPR026444">
    <property type="entry name" value="Secre_tail"/>
</dbReference>
<proteinExistence type="predicted"/>
<feature type="domain" description="Secretion system C-terminal sorting" evidence="1">
    <location>
        <begin position="985"/>
        <end position="1060"/>
    </location>
</feature>
<evidence type="ECO:0000313" key="3">
    <source>
        <dbReference type="Proteomes" id="UP000184233"/>
    </source>
</evidence>
<dbReference type="AlphaFoldDB" id="A0A1M3KZ15"/>
<protein>
    <recommendedName>
        <fullName evidence="1">Secretion system C-terminal sorting domain-containing protein</fullName>
    </recommendedName>
</protein>
<accession>A0A1M3KZ15</accession>
<evidence type="ECO:0000259" key="1">
    <source>
        <dbReference type="Pfam" id="PF18962"/>
    </source>
</evidence>
<name>A0A1M3KZ15_9BACT</name>
<comment type="caution">
    <text evidence="2">The sequence shown here is derived from an EMBL/GenBank/DDBJ whole genome shotgun (WGS) entry which is preliminary data.</text>
</comment>